<dbReference type="PROSITE" id="PS00108">
    <property type="entry name" value="PROTEIN_KINASE_ST"/>
    <property type="match status" value="1"/>
</dbReference>
<dbReference type="InterPro" id="IPR051681">
    <property type="entry name" value="Ser/Thr_Kinases-Pseudokinases"/>
</dbReference>
<feature type="domain" description="Protein kinase" evidence="1">
    <location>
        <begin position="1"/>
        <end position="233"/>
    </location>
</feature>
<organism evidence="2 3">
    <name type="scientific">Calocera cornea HHB12733</name>
    <dbReference type="NCBI Taxonomy" id="1353952"/>
    <lineage>
        <taxon>Eukaryota</taxon>
        <taxon>Fungi</taxon>
        <taxon>Dikarya</taxon>
        <taxon>Basidiomycota</taxon>
        <taxon>Agaricomycotina</taxon>
        <taxon>Dacrymycetes</taxon>
        <taxon>Dacrymycetales</taxon>
        <taxon>Dacrymycetaceae</taxon>
        <taxon>Calocera</taxon>
    </lineage>
</organism>
<accession>A0A165FZD6</accession>
<dbReference type="PANTHER" id="PTHR44329">
    <property type="entry name" value="SERINE/THREONINE-PROTEIN KINASE TNNI3K-RELATED"/>
    <property type="match status" value="1"/>
</dbReference>
<dbReference type="InParanoid" id="A0A165FZD6"/>
<evidence type="ECO:0000313" key="2">
    <source>
        <dbReference type="EMBL" id="KZT57402.1"/>
    </source>
</evidence>
<dbReference type="InterPro" id="IPR001245">
    <property type="entry name" value="Ser-Thr/Tyr_kinase_cat_dom"/>
</dbReference>
<dbReference type="SUPFAM" id="SSF56112">
    <property type="entry name" value="Protein kinase-like (PK-like)"/>
    <property type="match status" value="1"/>
</dbReference>
<dbReference type="InterPro" id="IPR011009">
    <property type="entry name" value="Kinase-like_dom_sf"/>
</dbReference>
<dbReference type="EMBL" id="KV423964">
    <property type="protein sequence ID" value="KZT57402.1"/>
    <property type="molecule type" value="Genomic_DNA"/>
</dbReference>
<dbReference type="Pfam" id="PF07714">
    <property type="entry name" value="PK_Tyr_Ser-Thr"/>
    <property type="match status" value="1"/>
</dbReference>
<dbReference type="STRING" id="1353952.A0A165FZD6"/>
<gene>
    <name evidence="2" type="ORF">CALCODRAFT_434248</name>
</gene>
<evidence type="ECO:0000259" key="1">
    <source>
        <dbReference type="PROSITE" id="PS50011"/>
    </source>
</evidence>
<keyword evidence="2" id="KW-0418">Kinase</keyword>
<feature type="non-terminal residue" evidence="2">
    <location>
        <position position="1"/>
    </location>
</feature>
<dbReference type="GO" id="GO:0005524">
    <property type="term" value="F:ATP binding"/>
    <property type="evidence" value="ECO:0007669"/>
    <property type="project" value="InterPro"/>
</dbReference>
<keyword evidence="3" id="KW-1185">Reference proteome</keyword>
<dbReference type="Gene3D" id="1.10.510.10">
    <property type="entry name" value="Transferase(Phosphotransferase) domain 1"/>
    <property type="match status" value="1"/>
</dbReference>
<dbReference type="PROSITE" id="PS50011">
    <property type="entry name" value="PROTEIN_KINASE_DOM"/>
    <property type="match status" value="1"/>
</dbReference>
<dbReference type="PIRSF" id="PIRSF000654">
    <property type="entry name" value="Integrin-linked_kinase"/>
    <property type="match status" value="1"/>
</dbReference>
<dbReference type="SMART" id="SM00220">
    <property type="entry name" value="S_TKc"/>
    <property type="match status" value="1"/>
</dbReference>
<reference evidence="2 3" key="1">
    <citation type="journal article" date="2016" name="Mol. Biol. Evol.">
        <title>Comparative Genomics of Early-Diverging Mushroom-Forming Fungi Provides Insights into the Origins of Lignocellulose Decay Capabilities.</title>
        <authorList>
            <person name="Nagy L.G."/>
            <person name="Riley R."/>
            <person name="Tritt A."/>
            <person name="Adam C."/>
            <person name="Daum C."/>
            <person name="Floudas D."/>
            <person name="Sun H."/>
            <person name="Yadav J.S."/>
            <person name="Pangilinan J."/>
            <person name="Larsson K.H."/>
            <person name="Matsuura K."/>
            <person name="Barry K."/>
            <person name="Labutti K."/>
            <person name="Kuo R."/>
            <person name="Ohm R.A."/>
            <person name="Bhattacharya S.S."/>
            <person name="Shirouzu T."/>
            <person name="Yoshinaga Y."/>
            <person name="Martin F.M."/>
            <person name="Grigoriev I.V."/>
            <person name="Hibbett D.S."/>
        </authorList>
    </citation>
    <scope>NUCLEOTIDE SEQUENCE [LARGE SCALE GENOMIC DNA]</scope>
    <source>
        <strain evidence="2 3">HHB12733</strain>
    </source>
</reference>
<proteinExistence type="predicted"/>
<dbReference type="Proteomes" id="UP000076842">
    <property type="component" value="Unassembled WGS sequence"/>
</dbReference>
<dbReference type="OrthoDB" id="4062651at2759"/>
<protein>
    <submittedName>
        <fullName evidence="2">Kinase-like protein</fullName>
    </submittedName>
</protein>
<dbReference type="AlphaFoldDB" id="A0A165FZD6"/>
<dbReference type="InterPro" id="IPR008271">
    <property type="entry name" value="Ser/Thr_kinase_AS"/>
</dbReference>
<dbReference type="InterPro" id="IPR000719">
    <property type="entry name" value="Prot_kinase_dom"/>
</dbReference>
<evidence type="ECO:0000313" key="3">
    <source>
        <dbReference type="Proteomes" id="UP000076842"/>
    </source>
</evidence>
<name>A0A165FZD6_9BASI</name>
<keyword evidence="2" id="KW-0808">Transferase</keyword>
<sequence length="271" mass="29720">LIREISIWSTLEHPNVLPFLGLSVQPDLRVPYLVSPWESYGNVMKYLESHEDADRAHLIRGVADGLIYLHDKGVVHGDIKGANILVASDGHPVLADFGLSVIDSQNTQGQTTSQTFAGSARWMAPERLVPDEYGLSGRTSRTPASDVYSFGLTIYEIYSGRVPFYGLGNIEASMAAVGGKRPPHPGDDATRRGLTPRLWTYITRCWEAQPASRPGLADLAQYLDPSSDVHEVAQLMANAHVAATPPPAYAPLPPRQHAFEVYEYVHLHATL</sequence>
<dbReference type="GO" id="GO:0004674">
    <property type="term" value="F:protein serine/threonine kinase activity"/>
    <property type="evidence" value="ECO:0007669"/>
    <property type="project" value="TreeGrafter"/>
</dbReference>